<reference evidence="2" key="1">
    <citation type="submission" date="2014-09" db="EMBL/GenBank/DDBJ databases">
        <authorList>
            <person name="Magalhaes I.L.F."/>
            <person name="Oliveira U."/>
            <person name="Santos F.R."/>
            <person name="Vidigal T.H.D.A."/>
            <person name="Brescovit A.D."/>
            <person name="Santos A.J."/>
        </authorList>
    </citation>
    <scope>NUCLEOTIDE SEQUENCE</scope>
    <source>
        <tissue evidence="2">Shoot tissue taken approximately 20 cm above the soil surface</tissue>
    </source>
</reference>
<proteinExistence type="predicted"/>
<feature type="compositionally biased region" description="Low complexity" evidence="1">
    <location>
        <begin position="23"/>
        <end position="67"/>
    </location>
</feature>
<protein>
    <submittedName>
        <fullName evidence="2">Uncharacterized protein</fullName>
    </submittedName>
</protein>
<dbReference type="EMBL" id="GBRH01218244">
    <property type="protein sequence ID" value="JAD79651.1"/>
    <property type="molecule type" value="Transcribed_RNA"/>
</dbReference>
<evidence type="ECO:0000313" key="2">
    <source>
        <dbReference type="EMBL" id="JAD79651.1"/>
    </source>
</evidence>
<evidence type="ECO:0000256" key="1">
    <source>
        <dbReference type="SAM" id="MobiDB-lite"/>
    </source>
</evidence>
<organism evidence="2">
    <name type="scientific">Arundo donax</name>
    <name type="common">Giant reed</name>
    <name type="synonym">Donax arundinaceus</name>
    <dbReference type="NCBI Taxonomy" id="35708"/>
    <lineage>
        <taxon>Eukaryota</taxon>
        <taxon>Viridiplantae</taxon>
        <taxon>Streptophyta</taxon>
        <taxon>Embryophyta</taxon>
        <taxon>Tracheophyta</taxon>
        <taxon>Spermatophyta</taxon>
        <taxon>Magnoliopsida</taxon>
        <taxon>Liliopsida</taxon>
        <taxon>Poales</taxon>
        <taxon>Poaceae</taxon>
        <taxon>PACMAD clade</taxon>
        <taxon>Arundinoideae</taxon>
        <taxon>Arundineae</taxon>
        <taxon>Arundo</taxon>
    </lineage>
</organism>
<name>A0A0A9CVR1_ARUDO</name>
<reference evidence="2" key="2">
    <citation type="journal article" date="2015" name="Data Brief">
        <title>Shoot transcriptome of the giant reed, Arundo donax.</title>
        <authorList>
            <person name="Barrero R.A."/>
            <person name="Guerrero F.D."/>
            <person name="Moolhuijzen P."/>
            <person name="Goolsby J.A."/>
            <person name="Tidwell J."/>
            <person name="Bellgard S.E."/>
            <person name="Bellgard M.I."/>
        </authorList>
    </citation>
    <scope>NUCLEOTIDE SEQUENCE</scope>
    <source>
        <tissue evidence="2">Shoot tissue taken approximately 20 cm above the soil surface</tissue>
    </source>
</reference>
<dbReference type="AlphaFoldDB" id="A0A0A9CVR1"/>
<feature type="region of interest" description="Disordered" evidence="1">
    <location>
        <begin position="23"/>
        <end position="169"/>
    </location>
</feature>
<accession>A0A0A9CVR1</accession>
<sequence length="169" mass="18255">MSAYCCRSATNRRRSARISWWTARAPQQRDAAAARPWPSAHALRSLSPRSLALRSRSRLPPLAGSPSCKGGRPQAGVPEPRWGHPLRSAVPAAPPLAGVSPRPADLGWEPEPHGGHPRAGMSEPRRGHPRATSSQPRRPRWSQPAPPPRPIAASRMPTRRPTATSPGTT</sequence>